<dbReference type="InterPro" id="IPR036661">
    <property type="entry name" value="Luciferase-like_sf"/>
</dbReference>
<gene>
    <name evidence="6" type="ORF">O4213_15140</name>
</gene>
<dbReference type="InterPro" id="IPR019921">
    <property type="entry name" value="Lucif-like_OxRdtase_Rv2161c"/>
</dbReference>
<evidence type="ECO:0000256" key="4">
    <source>
        <dbReference type="ARBA" id="ARBA00023033"/>
    </source>
</evidence>
<evidence type="ECO:0000256" key="1">
    <source>
        <dbReference type="ARBA" id="ARBA00022630"/>
    </source>
</evidence>
<dbReference type="SUPFAM" id="SSF51679">
    <property type="entry name" value="Bacterial luciferase-like"/>
    <property type="match status" value="1"/>
</dbReference>
<dbReference type="InterPro" id="IPR050172">
    <property type="entry name" value="SsuD_RutA_monooxygenase"/>
</dbReference>
<organism evidence="6 7">
    <name type="scientific">Gordonia rubripertincta</name>
    <name type="common">Rhodococcus corallinus</name>
    <dbReference type="NCBI Taxonomy" id="36822"/>
    <lineage>
        <taxon>Bacteria</taxon>
        <taxon>Bacillati</taxon>
        <taxon>Actinomycetota</taxon>
        <taxon>Actinomycetes</taxon>
        <taxon>Mycobacteriales</taxon>
        <taxon>Gordoniaceae</taxon>
        <taxon>Gordonia</taxon>
    </lineage>
</organism>
<dbReference type="Pfam" id="PF00296">
    <property type="entry name" value="Bac_luciferase"/>
    <property type="match status" value="1"/>
</dbReference>
<keyword evidence="2" id="KW-0288">FMN</keyword>
<feature type="domain" description="Luciferase-like" evidence="5">
    <location>
        <begin position="31"/>
        <end position="222"/>
    </location>
</feature>
<dbReference type="RefSeq" id="WP_301572115.1">
    <property type="nucleotide sequence ID" value="NZ_JAPWIE010000004.1"/>
</dbReference>
<evidence type="ECO:0000313" key="7">
    <source>
        <dbReference type="Proteomes" id="UP001067235"/>
    </source>
</evidence>
<proteinExistence type="predicted"/>
<sequence>MRRQRVNDFHEVTMRYIYHYPETSGPDGDLFAAGPLKDVAVSVERAGFDAFSLSEHPAPGSKWLATGGHQTMDPFVALGFVAAATERLKLLTYLAVAPYRNPLLLAKAASTLDTLSGGRLILGLGTGYQKSEFFALGIDIEERNVLFDEALDVLPLHWSGEAFSYQGKHFSARDVMARPRPPQTPIPIWIGGNSKLTRRRVAQRAQGWMPMSGGAQLSSTARTPALGSSSELGEKIEELRDAATASGRTEPIDVLYSYQADGLSTPGADADRHREAFDHLEKAGVTWVVVSSATSGYSATTDFVEAFGSTYLV</sequence>
<keyword evidence="1" id="KW-0285">Flavoprotein</keyword>
<evidence type="ECO:0000256" key="2">
    <source>
        <dbReference type="ARBA" id="ARBA00022643"/>
    </source>
</evidence>
<keyword evidence="7" id="KW-1185">Reference proteome</keyword>
<dbReference type="Gene3D" id="3.20.20.30">
    <property type="entry name" value="Luciferase-like domain"/>
    <property type="match status" value="1"/>
</dbReference>
<protein>
    <submittedName>
        <fullName evidence="6">LLM class F420-dependent oxidoreductase</fullName>
    </submittedName>
</protein>
<dbReference type="InterPro" id="IPR011251">
    <property type="entry name" value="Luciferase-like_dom"/>
</dbReference>
<keyword evidence="3" id="KW-0560">Oxidoreductase</keyword>
<comment type="caution">
    <text evidence="6">The sequence shown here is derived from an EMBL/GenBank/DDBJ whole genome shotgun (WGS) entry which is preliminary data.</text>
</comment>
<evidence type="ECO:0000256" key="3">
    <source>
        <dbReference type="ARBA" id="ARBA00023002"/>
    </source>
</evidence>
<dbReference type="Proteomes" id="UP001067235">
    <property type="component" value="Unassembled WGS sequence"/>
</dbReference>
<dbReference type="NCBIfam" id="TIGR03619">
    <property type="entry name" value="F420_Rv2161c"/>
    <property type="match status" value="1"/>
</dbReference>
<evidence type="ECO:0000313" key="6">
    <source>
        <dbReference type="EMBL" id="MCZ4551325.1"/>
    </source>
</evidence>
<dbReference type="EMBL" id="JAPWIE010000004">
    <property type="protein sequence ID" value="MCZ4551325.1"/>
    <property type="molecule type" value="Genomic_DNA"/>
</dbReference>
<accession>A0ABT4MWD8</accession>
<evidence type="ECO:0000259" key="5">
    <source>
        <dbReference type="Pfam" id="PF00296"/>
    </source>
</evidence>
<dbReference type="PANTHER" id="PTHR42847">
    <property type="entry name" value="ALKANESULFONATE MONOOXYGENASE"/>
    <property type="match status" value="1"/>
</dbReference>
<name>A0ABT4MWD8_GORRU</name>
<reference evidence="6" key="1">
    <citation type="submission" date="2022-12" db="EMBL/GenBank/DDBJ databases">
        <authorList>
            <person name="Krivoruchko A.V."/>
            <person name="Elkin A."/>
        </authorList>
    </citation>
    <scope>NUCLEOTIDE SEQUENCE</scope>
    <source>
        <strain evidence="6">IEGM 1388</strain>
    </source>
</reference>
<keyword evidence="4" id="KW-0503">Monooxygenase</keyword>
<dbReference type="PANTHER" id="PTHR42847:SF4">
    <property type="entry name" value="ALKANESULFONATE MONOOXYGENASE-RELATED"/>
    <property type="match status" value="1"/>
</dbReference>